<dbReference type="EMBL" id="CAJPEV010001300">
    <property type="protein sequence ID" value="CAG0891914.1"/>
    <property type="molecule type" value="Genomic_DNA"/>
</dbReference>
<evidence type="ECO:0000313" key="8">
    <source>
        <dbReference type="Proteomes" id="UP000677054"/>
    </source>
</evidence>
<evidence type="ECO:0000256" key="6">
    <source>
        <dbReference type="SAM" id="Phobius"/>
    </source>
</evidence>
<keyword evidence="3 6" id="KW-0812">Transmembrane</keyword>
<evidence type="ECO:0000313" key="7">
    <source>
        <dbReference type="EMBL" id="CAD7246993.1"/>
    </source>
</evidence>
<keyword evidence="5 6" id="KW-0472">Membrane</keyword>
<dbReference type="Proteomes" id="UP000677054">
    <property type="component" value="Unassembled WGS sequence"/>
</dbReference>
<feature type="transmembrane region" description="Helical" evidence="6">
    <location>
        <begin position="95"/>
        <end position="115"/>
    </location>
</feature>
<accession>A0A7R9A772</accession>
<gene>
    <name evidence="7" type="ORF">DSTB1V02_LOCUS6835</name>
</gene>
<feature type="transmembrane region" description="Helical" evidence="6">
    <location>
        <begin position="54"/>
        <end position="74"/>
    </location>
</feature>
<comment type="subcellular location">
    <subcellularLocation>
        <location evidence="1">Membrane</location>
        <topology evidence="1">Multi-pass membrane protein</topology>
    </subcellularLocation>
</comment>
<dbReference type="EMBL" id="LR900817">
    <property type="protein sequence ID" value="CAD7246993.1"/>
    <property type="molecule type" value="Genomic_DNA"/>
</dbReference>
<evidence type="ECO:0000256" key="1">
    <source>
        <dbReference type="ARBA" id="ARBA00004141"/>
    </source>
</evidence>
<dbReference type="AlphaFoldDB" id="A0A7R9A772"/>
<dbReference type="PIRSF" id="PIRSF018147">
    <property type="entry name" value="ORMDL"/>
    <property type="match status" value="1"/>
</dbReference>
<evidence type="ECO:0000256" key="5">
    <source>
        <dbReference type="ARBA" id="ARBA00023136"/>
    </source>
</evidence>
<keyword evidence="8" id="KW-1185">Reference proteome</keyword>
<keyword evidence="4 6" id="KW-1133">Transmembrane helix</keyword>
<feature type="transmembrane region" description="Helical" evidence="6">
    <location>
        <begin position="22"/>
        <end position="42"/>
    </location>
</feature>
<dbReference type="GO" id="GO:0005789">
    <property type="term" value="C:endoplasmic reticulum membrane"/>
    <property type="evidence" value="ECO:0007669"/>
    <property type="project" value="InterPro"/>
</dbReference>
<dbReference type="InterPro" id="IPR007203">
    <property type="entry name" value="ORMDL"/>
</dbReference>
<sequence>MLAGGHGEENPNASWLNGRGMWLSYVIGVLFLHLVLLAVPFFSVPVAWTLTNVIHNGAMFIFLHTLKGCPWVGLDQGKTRAMTHWEQIDYGKEFTASKKFLTVIPILLFILASFYTKYDAIHFVLNFLSLVSVLVPKLPEDYKINLFAKSEKVY</sequence>
<evidence type="ECO:0000256" key="2">
    <source>
        <dbReference type="ARBA" id="ARBA00007649"/>
    </source>
</evidence>
<reference evidence="7" key="1">
    <citation type="submission" date="2020-11" db="EMBL/GenBank/DDBJ databases">
        <authorList>
            <person name="Tran Van P."/>
        </authorList>
    </citation>
    <scope>NUCLEOTIDE SEQUENCE</scope>
</reference>
<evidence type="ECO:0008006" key="9">
    <source>
        <dbReference type="Google" id="ProtNLM"/>
    </source>
</evidence>
<dbReference type="GO" id="GO:2000303">
    <property type="term" value="P:regulation of ceramide biosynthetic process"/>
    <property type="evidence" value="ECO:0007669"/>
    <property type="project" value="UniProtKB-ARBA"/>
</dbReference>
<dbReference type="OrthoDB" id="1932233at2759"/>
<proteinExistence type="inferred from homology"/>
<comment type="similarity">
    <text evidence="2">Belongs to the ORM family.</text>
</comment>
<dbReference type="PANTHER" id="PTHR12665">
    <property type="entry name" value="ORMDL PROTEINS"/>
    <property type="match status" value="1"/>
</dbReference>
<name>A0A7R9A772_9CRUS</name>
<evidence type="ECO:0000256" key="4">
    <source>
        <dbReference type="ARBA" id="ARBA00022989"/>
    </source>
</evidence>
<organism evidence="7">
    <name type="scientific">Darwinula stevensoni</name>
    <dbReference type="NCBI Taxonomy" id="69355"/>
    <lineage>
        <taxon>Eukaryota</taxon>
        <taxon>Metazoa</taxon>
        <taxon>Ecdysozoa</taxon>
        <taxon>Arthropoda</taxon>
        <taxon>Crustacea</taxon>
        <taxon>Oligostraca</taxon>
        <taxon>Ostracoda</taxon>
        <taxon>Podocopa</taxon>
        <taxon>Podocopida</taxon>
        <taxon>Darwinulocopina</taxon>
        <taxon>Darwinuloidea</taxon>
        <taxon>Darwinulidae</taxon>
        <taxon>Darwinula</taxon>
    </lineage>
</organism>
<evidence type="ECO:0000256" key="3">
    <source>
        <dbReference type="ARBA" id="ARBA00022692"/>
    </source>
</evidence>
<protein>
    <recommendedName>
        <fullName evidence="9">ORM1-like protein</fullName>
    </recommendedName>
</protein>
<dbReference type="Pfam" id="PF04061">
    <property type="entry name" value="ORMDL"/>
    <property type="match status" value="1"/>
</dbReference>